<dbReference type="GO" id="GO:0008270">
    <property type="term" value="F:zinc ion binding"/>
    <property type="evidence" value="ECO:0007669"/>
    <property type="project" value="InterPro"/>
</dbReference>
<dbReference type="PANTHER" id="PTHR31313">
    <property type="entry name" value="TY1 ENHANCER ACTIVATOR"/>
    <property type="match status" value="1"/>
</dbReference>
<name>A0A9P4TF74_CURKU</name>
<evidence type="ECO:0000256" key="1">
    <source>
        <dbReference type="ARBA" id="ARBA00022723"/>
    </source>
</evidence>
<feature type="domain" description="Xylanolytic transcriptional activator regulatory" evidence="7">
    <location>
        <begin position="99"/>
        <end position="178"/>
    </location>
</feature>
<dbReference type="CDD" id="cd12148">
    <property type="entry name" value="fungal_TF_MHR"/>
    <property type="match status" value="1"/>
</dbReference>
<gene>
    <name evidence="8" type="ORF">E8E13_007435</name>
</gene>
<evidence type="ECO:0000259" key="7">
    <source>
        <dbReference type="SMART" id="SM00906"/>
    </source>
</evidence>
<dbReference type="InterPro" id="IPR051615">
    <property type="entry name" value="Transcr_Regulatory_Elem"/>
</dbReference>
<evidence type="ECO:0000256" key="2">
    <source>
        <dbReference type="ARBA" id="ARBA00022833"/>
    </source>
</evidence>
<proteinExistence type="predicted"/>
<dbReference type="GO" id="GO:0003677">
    <property type="term" value="F:DNA binding"/>
    <property type="evidence" value="ECO:0007669"/>
    <property type="project" value="UniProtKB-KW"/>
</dbReference>
<evidence type="ECO:0000313" key="9">
    <source>
        <dbReference type="Proteomes" id="UP000801428"/>
    </source>
</evidence>
<sequence length="451" mass="51976">MATFFTYCYPFHMYVYREWFLRDYDIGEGPYYSDALMFVICAVGALVSPDRSQRHLSESLSRQAEAMILQSLNLPNITILQALIMLGYLEIGQGRSSKGWLYCGMAFRLTHEMGLHLDPSNWTRNGSESSTDREILRRVYWAAFIADKQLSVYFGRPPALYPHEADVRNTIRIPYPEEFERLLDMYICKGSSPTAFEDGIPLVACFVHQVELAKILHTMIVEVFENRRQQPGNTAAAQQVHKELVRWLSELPHQLQWSQWTVGKSAPYVLHLHMLFHTTMIILHRPSRQDFDDESVANGEGVEMCYQSLAAILKLLKTHGKYYRFDILPLDTVQTLASAAEIVMMRRHIDSLSWDDKEISRPMTQILEALEAMLEVFPCVREFRDSILFSMQTGTNEEEQQAGKEADLMDLLQPGMGPFSEYTWSVDEPRTGNDVDLGFLVTDDFLNQHWS</sequence>
<comment type="caution">
    <text evidence="8">The sequence shown here is derived from an EMBL/GenBank/DDBJ whole genome shotgun (WGS) entry which is preliminary data.</text>
</comment>
<dbReference type="OrthoDB" id="3364175at2759"/>
<dbReference type="EMBL" id="SWKU01000009">
    <property type="protein sequence ID" value="KAF3003619.1"/>
    <property type="molecule type" value="Genomic_DNA"/>
</dbReference>
<keyword evidence="4" id="KW-0238">DNA-binding</keyword>
<dbReference type="GO" id="GO:0006351">
    <property type="term" value="P:DNA-templated transcription"/>
    <property type="evidence" value="ECO:0007669"/>
    <property type="project" value="InterPro"/>
</dbReference>
<dbReference type="PANTHER" id="PTHR31313:SF81">
    <property type="entry name" value="TY1 ENHANCER ACTIVATOR"/>
    <property type="match status" value="1"/>
</dbReference>
<dbReference type="AlphaFoldDB" id="A0A9P4TF74"/>
<organism evidence="8 9">
    <name type="scientific">Curvularia kusanoi</name>
    <name type="common">Cochliobolus kusanoi</name>
    <dbReference type="NCBI Taxonomy" id="90978"/>
    <lineage>
        <taxon>Eukaryota</taxon>
        <taxon>Fungi</taxon>
        <taxon>Dikarya</taxon>
        <taxon>Ascomycota</taxon>
        <taxon>Pezizomycotina</taxon>
        <taxon>Dothideomycetes</taxon>
        <taxon>Pleosporomycetidae</taxon>
        <taxon>Pleosporales</taxon>
        <taxon>Pleosporineae</taxon>
        <taxon>Pleosporaceae</taxon>
        <taxon>Curvularia</taxon>
    </lineage>
</organism>
<keyword evidence="1" id="KW-0479">Metal-binding</keyword>
<evidence type="ECO:0000256" key="5">
    <source>
        <dbReference type="ARBA" id="ARBA00023163"/>
    </source>
</evidence>
<evidence type="ECO:0000256" key="3">
    <source>
        <dbReference type="ARBA" id="ARBA00023015"/>
    </source>
</evidence>
<keyword evidence="9" id="KW-1185">Reference proteome</keyword>
<protein>
    <recommendedName>
        <fullName evidence="7">Xylanolytic transcriptional activator regulatory domain-containing protein</fullName>
    </recommendedName>
</protein>
<keyword evidence="6" id="KW-0539">Nucleus</keyword>
<dbReference type="InterPro" id="IPR007219">
    <property type="entry name" value="XnlR_reg_dom"/>
</dbReference>
<reference evidence="8" key="1">
    <citation type="submission" date="2019-04" db="EMBL/GenBank/DDBJ databases">
        <title>Sequencing of skin fungus with MAO and IRED activity.</title>
        <authorList>
            <person name="Marsaioli A.J."/>
            <person name="Bonatto J.M.C."/>
            <person name="Reis Junior O."/>
        </authorList>
    </citation>
    <scope>NUCLEOTIDE SEQUENCE</scope>
    <source>
        <strain evidence="8">30M1</strain>
    </source>
</reference>
<keyword evidence="5" id="KW-0804">Transcription</keyword>
<evidence type="ECO:0000313" key="8">
    <source>
        <dbReference type="EMBL" id="KAF3003619.1"/>
    </source>
</evidence>
<dbReference type="SMART" id="SM00906">
    <property type="entry name" value="Fungal_trans"/>
    <property type="match status" value="1"/>
</dbReference>
<dbReference type="Proteomes" id="UP000801428">
    <property type="component" value="Unassembled WGS sequence"/>
</dbReference>
<evidence type="ECO:0000256" key="6">
    <source>
        <dbReference type="ARBA" id="ARBA00023242"/>
    </source>
</evidence>
<evidence type="ECO:0000256" key="4">
    <source>
        <dbReference type="ARBA" id="ARBA00023125"/>
    </source>
</evidence>
<keyword evidence="3" id="KW-0805">Transcription regulation</keyword>
<dbReference type="Pfam" id="PF04082">
    <property type="entry name" value="Fungal_trans"/>
    <property type="match status" value="1"/>
</dbReference>
<keyword evidence="2" id="KW-0862">Zinc</keyword>
<accession>A0A9P4TF74</accession>